<reference evidence="2" key="2">
    <citation type="submission" date="2020-06" db="EMBL/GenBank/DDBJ databases">
        <title>Helianthus annuus Genome sequencing and assembly Release 2.</title>
        <authorList>
            <person name="Gouzy J."/>
            <person name="Langlade N."/>
            <person name="Munos S."/>
        </authorList>
    </citation>
    <scope>NUCLEOTIDE SEQUENCE</scope>
    <source>
        <tissue evidence="2">Leaves</tissue>
    </source>
</reference>
<dbReference type="PRINTS" id="PR00714">
    <property type="entry name" value="MAN6PISMRASE"/>
</dbReference>
<dbReference type="SUPFAM" id="SSF51182">
    <property type="entry name" value="RmlC-like cupins"/>
    <property type="match status" value="1"/>
</dbReference>
<dbReference type="Pfam" id="PF20511">
    <property type="entry name" value="PMI_typeI_cat"/>
    <property type="match status" value="1"/>
</dbReference>
<evidence type="ECO:0000313" key="2">
    <source>
        <dbReference type="EMBL" id="KAF5757603.1"/>
    </source>
</evidence>
<dbReference type="AlphaFoldDB" id="A0A9K3GWH5"/>
<dbReference type="PANTHER" id="PTHR10309">
    <property type="entry name" value="MANNOSE-6-PHOSPHATE ISOMERASE"/>
    <property type="match status" value="1"/>
</dbReference>
<dbReference type="EC" id="5.3.1.8" evidence="2"/>
<feature type="domain" description="Phosphomannose isomerase type I catalytic" evidence="1">
    <location>
        <begin position="13"/>
        <end position="108"/>
    </location>
</feature>
<dbReference type="InterPro" id="IPR046457">
    <property type="entry name" value="PMI_typeI_cat"/>
</dbReference>
<comment type="caution">
    <text evidence="2">The sequence shown here is derived from an EMBL/GenBank/DDBJ whole genome shotgun (WGS) entry which is preliminary data.</text>
</comment>
<dbReference type="InterPro" id="IPR016305">
    <property type="entry name" value="Mannose-6-P_Isomerase"/>
</dbReference>
<evidence type="ECO:0000259" key="1">
    <source>
        <dbReference type="Pfam" id="PF20511"/>
    </source>
</evidence>
<dbReference type="EMBL" id="MNCJ02000332">
    <property type="protein sequence ID" value="KAF5757603.1"/>
    <property type="molecule type" value="Genomic_DNA"/>
</dbReference>
<dbReference type="Gene3D" id="2.60.120.10">
    <property type="entry name" value="Jelly Rolls"/>
    <property type="match status" value="1"/>
</dbReference>
<evidence type="ECO:0000313" key="3">
    <source>
        <dbReference type="Proteomes" id="UP000215914"/>
    </source>
</evidence>
<gene>
    <name evidence="2" type="ORF">HanXRQr2_Chr17g0828661</name>
</gene>
<name>A0A9K3GWH5_HELAN</name>
<sequence>MMEINNNKHEGDLIRLKCWVQNYDWSIIGNESLVTRTFSGNCDCEIEESKHCAELWMGTHDSGPSYVVGEKGIGNVSLKSWVSENPEVSGDLVVGKWGVDLPFMFKTSKLRSSRTVNH</sequence>
<keyword evidence="3" id="KW-1185">Reference proteome</keyword>
<accession>A0A9K3GWH5</accession>
<dbReference type="GO" id="GO:0009298">
    <property type="term" value="P:GDP-mannose biosynthetic process"/>
    <property type="evidence" value="ECO:0007669"/>
    <property type="project" value="InterPro"/>
</dbReference>
<reference evidence="2" key="1">
    <citation type="journal article" date="2017" name="Nature">
        <title>The sunflower genome provides insights into oil metabolism, flowering and Asterid evolution.</title>
        <authorList>
            <person name="Badouin H."/>
            <person name="Gouzy J."/>
            <person name="Grassa C.J."/>
            <person name="Murat F."/>
            <person name="Staton S.E."/>
            <person name="Cottret L."/>
            <person name="Lelandais-Briere C."/>
            <person name="Owens G.L."/>
            <person name="Carrere S."/>
            <person name="Mayjonade B."/>
            <person name="Legrand L."/>
            <person name="Gill N."/>
            <person name="Kane N.C."/>
            <person name="Bowers J.E."/>
            <person name="Hubner S."/>
            <person name="Bellec A."/>
            <person name="Berard A."/>
            <person name="Berges H."/>
            <person name="Blanchet N."/>
            <person name="Boniface M.C."/>
            <person name="Brunel D."/>
            <person name="Catrice O."/>
            <person name="Chaidir N."/>
            <person name="Claudel C."/>
            <person name="Donnadieu C."/>
            <person name="Faraut T."/>
            <person name="Fievet G."/>
            <person name="Helmstetter N."/>
            <person name="King M."/>
            <person name="Knapp S.J."/>
            <person name="Lai Z."/>
            <person name="Le Paslier M.C."/>
            <person name="Lippi Y."/>
            <person name="Lorenzon L."/>
            <person name="Mandel J.R."/>
            <person name="Marage G."/>
            <person name="Marchand G."/>
            <person name="Marquand E."/>
            <person name="Bret-Mestries E."/>
            <person name="Morien E."/>
            <person name="Nambeesan S."/>
            <person name="Nguyen T."/>
            <person name="Pegot-Espagnet P."/>
            <person name="Pouilly N."/>
            <person name="Raftis F."/>
            <person name="Sallet E."/>
            <person name="Schiex T."/>
            <person name="Thomas J."/>
            <person name="Vandecasteele C."/>
            <person name="Vares D."/>
            <person name="Vear F."/>
            <person name="Vautrin S."/>
            <person name="Crespi M."/>
            <person name="Mangin B."/>
            <person name="Burke J.M."/>
            <person name="Salse J."/>
            <person name="Munos S."/>
            <person name="Vincourt P."/>
            <person name="Rieseberg L.H."/>
            <person name="Langlade N.B."/>
        </authorList>
    </citation>
    <scope>NUCLEOTIDE SEQUENCE</scope>
    <source>
        <tissue evidence="2">Leaves</tissue>
    </source>
</reference>
<keyword evidence="2" id="KW-0413">Isomerase</keyword>
<dbReference type="Proteomes" id="UP000215914">
    <property type="component" value="Unassembled WGS sequence"/>
</dbReference>
<dbReference type="InterPro" id="IPR011051">
    <property type="entry name" value="RmlC_Cupin_sf"/>
</dbReference>
<dbReference type="PANTHER" id="PTHR10309:SF0">
    <property type="entry name" value="MANNOSE-6-PHOSPHATE ISOMERASE"/>
    <property type="match status" value="1"/>
</dbReference>
<proteinExistence type="predicted"/>
<dbReference type="Gramene" id="mRNA:HanXRQr2_Chr17g0828661">
    <property type="protein sequence ID" value="mRNA:HanXRQr2_Chr17g0828661"/>
    <property type="gene ID" value="HanXRQr2_Chr17g0828661"/>
</dbReference>
<protein>
    <submittedName>
        <fullName evidence="2">Mannose-6-phosphate isomerase</fullName>
        <ecNumber evidence="2">5.3.1.8</ecNumber>
    </submittedName>
</protein>
<dbReference type="GO" id="GO:0008270">
    <property type="term" value="F:zinc ion binding"/>
    <property type="evidence" value="ECO:0007669"/>
    <property type="project" value="InterPro"/>
</dbReference>
<dbReference type="GO" id="GO:0004476">
    <property type="term" value="F:mannose-6-phosphate isomerase activity"/>
    <property type="evidence" value="ECO:0007669"/>
    <property type="project" value="UniProtKB-EC"/>
</dbReference>
<organism evidence="2 3">
    <name type="scientific">Helianthus annuus</name>
    <name type="common">Common sunflower</name>
    <dbReference type="NCBI Taxonomy" id="4232"/>
    <lineage>
        <taxon>Eukaryota</taxon>
        <taxon>Viridiplantae</taxon>
        <taxon>Streptophyta</taxon>
        <taxon>Embryophyta</taxon>
        <taxon>Tracheophyta</taxon>
        <taxon>Spermatophyta</taxon>
        <taxon>Magnoliopsida</taxon>
        <taxon>eudicotyledons</taxon>
        <taxon>Gunneridae</taxon>
        <taxon>Pentapetalae</taxon>
        <taxon>asterids</taxon>
        <taxon>campanulids</taxon>
        <taxon>Asterales</taxon>
        <taxon>Asteraceae</taxon>
        <taxon>Asteroideae</taxon>
        <taxon>Heliantheae alliance</taxon>
        <taxon>Heliantheae</taxon>
        <taxon>Helianthus</taxon>
    </lineage>
</organism>
<dbReference type="InterPro" id="IPR014710">
    <property type="entry name" value="RmlC-like_jellyroll"/>
</dbReference>